<dbReference type="Gene3D" id="1.20.1250.20">
    <property type="entry name" value="MFS general substrate transporter like domains"/>
    <property type="match status" value="1"/>
</dbReference>
<dbReference type="PROSITE" id="PS50850">
    <property type="entry name" value="MFS"/>
    <property type="match status" value="1"/>
</dbReference>
<feature type="transmembrane region" description="Helical" evidence="6">
    <location>
        <begin position="35"/>
        <end position="54"/>
    </location>
</feature>
<dbReference type="SUPFAM" id="SSF103473">
    <property type="entry name" value="MFS general substrate transporter"/>
    <property type="match status" value="1"/>
</dbReference>
<keyword evidence="9" id="KW-1185">Reference proteome</keyword>
<evidence type="ECO:0000259" key="7">
    <source>
        <dbReference type="PROSITE" id="PS50850"/>
    </source>
</evidence>
<dbReference type="EMBL" id="VHSH01000005">
    <property type="protein sequence ID" value="TQV79383.1"/>
    <property type="molecule type" value="Genomic_DNA"/>
</dbReference>
<proteinExistence type="predicted"/>
<dbReference type="GO" id="GO:0005886">
    <property type="term" value="C:plasma membrane"/>
    <property type="evidence" value="ECO:0007669"/>
    <property type="project" value="UniProtKB-SubCell"/>
</dbReference>
<evidence type="ECO:0000256" key="4">
    <source>
        <dbReference type="ARBA" id="ARBA00022989"/>
    </source>
</evidence>
<feature type="transmembrane region" description="Helical" evidence="6">
    <location>
        <begin position="146"/>
        <end position="169"/>
    </location>
</feature>
<feature type="transmembrane region" description="Helical" evidence="6">
    <location>
        <begin position="260"/>
        <end position="278"/>
    </location>
</feature>
<feature type="domain" description="Major facilitator superfamily (MFS) profile" evidence="7">
    <location>
        <begin position="1"/>
        <end position="372"/>
    </location>
</feature>
<evidence type="ECO:0000313" key="9">
    <source>
        <dbReference type="Proteomes" id="UP000315252"/>
    </source>
</evidence>
<dbReference type="InterPro" id="IPR011701">
    <property type="entry name" value="MFS"/>
</dbReference>
<evidence type="ECO:0000256" key="1">
    <source>
        <dbReference type="ARBA" id="ARBA00004651"/>
    </source>
</evidence>
<dbReference type="Pfam" id="PF07690">
    <property type="entry name" value="MFS_1"/>
    <property type="match status" value="1"/>
</dbReference>
<feature type="transmembrane region" description="Helical" evidence="6">
    <location>
        <begin position="350"/>
        <end position="371"/>
    </location>
</feature>
<dbReference type="GO" id="GO:0022857">
    <property type="term" value="F:transmembrane transporter activity"/>
    <property type="evidence" value="ECO:0007669"/>
    <property type="project" value="InterPro"/>
</dbReference>
<accession>A0A545TQ69</accession>
<feature type="transmembrane region" description="Helical" evidence="6">
    <location>
        <begin position="230"/>
        <end position="248"/>
    </location>
</feature>
<evidence type="ECO:0000256" key="6">
    <source>
        <dbReference type="SAM" id="Phobius"/>
    </source>
</evidence>
<feature type="transmembrane region" description="Helical" evidence="6">
    <location>
        <begin position="284"/>
        <end position="307"/>
    </location>
</feature>
<dbReference type="InterPro" id="IPR050189">
    <property type="entry name" value="MFS_Efflux_Transporters"/>
</dbReference>
<dbReference type="OrthoDB" id="8667309at2"/>
<feature type="transmembrane region" description="Helical" evidence="6">
    <location>
        <begin position="120"/>
        <end position="140"/>
    </location>
</feature>
<dbReference type="PANTHER" id="PTHR43124">
    <property type="entry name" value="PURINE EFFLUX PUMP PBUE"/>
    <property type="match status" value="1"/>
</dbReference>
<dbReference type="Proteomes" id="UP000315252">
    <property type="component" value="Unassembled WGS sequence"/>
</dbReference>
<feature type="transmembrane region" description="Helical" evidence="6">
    <location>
        <begin position="319"/>
        <end position="338"/>
    </location>
</feature>
<evidence type="ECO:0000256" key="3">
    <source>
        <dbReference type="ARBA" id="ARBA00022692"/>
    </source>
</evidence>
<feature type="transmembrane region" description="Helical" evidence="6">
    <location>
        <begin position="66"/>
        <end position="83"/>
    </location>
</feature>
<sequence length="380" mass="38904">MAVVATVGSNSLLLSPILTDVSRGLATTPATAARAIAAYGGATAFSALALAPLIDRCGNRTMLLRGLFALFLGIGLSAAAQSWEMLSISQALAGLGAGVVLPATYALATKTAPKGEEARVLGRVLTGWSVSLVLGVPISALIADALGWRACFIALALLALAASAGLRAIPKDRPQTSETRISYARSLRDAMTLEILLLLAICFSFMTAFYGVYPFVGDHVRSLLGTSTSFAGLFALAYGVGFGAASLADGWLDRGDPRRLFPLVLFVIGLAYAGVAPASHDRFALMAICLIWGFLNHFGLNILVLLLSSAAGEARGAVLGLNSAITYMGALAGAALLGPAYENAGLTSPALIAAGVVFAAALASWVSLYLAGTRHSGGEA</sequence>
<comment type="subcellular location">
    <subcellularLocation>
        <location evidence="1">Cell membrane</location>
        <topology evidence="1">Multi-pass membrane protein</topology>
    </subcellularLocation>
</comment>
<dbReference type="PANTHER" id="PTHR43124:SF10">
    <property type="entry name" value="PURINE EFFLUX PUMP PBUE"/>
    <property type="match status" value="1"/>
</dbReference>
<organism evidence="8 9">
    <name type="scientific">Denitrobaculum tricleocarpae</name>
    <dbReference type="NCBI Taxonomy" id="2591009"/>
    <lineage>
        <taxon>Bacteria</taxon>
        <taxon>Pseudomonadati</taxon>
        <taxon>Pseudomonadota</taxon>
        <taxon>Alphaproteobacteria</taxon>
        <taxon>Rhodospirillales</taxon>
        <taxon>Rhodospirillaceae</taxon>
        <taxon>Denitrobaculum</taxon>
    </lineage>
</organism>
<protein>
    <submittedName>
        <fullName evidence="8">MFS transporter</fullName>
    </submittedName>
</protein>
<dbReference type="InterPro" id="IPR036259">
    <property type="entry name" value="MFS_trans_sf"/>
</dbReference>
<name>A0A545TQ69_9PROT</name>
<feature type="transmembrane region" description="Helical" evidence="6">
    <location>
        <begin position="89"/>
        <end position="108"/>
    </location>
</feature>
<gene>
    <name evidence="8" type="ORF">FKG95_15365</name>
</gene>
<evidence type="ECO:0000256" key="2">
    <source>
        <dbReference type="ARBA" id="ARBA00022475"/>
    </source>
</evidence>
<keyword evidence="5 6" id="KW-0472">Membrane</keyword>
<comment type="caution">
    <text evidence="8">The sequence shown here is derived from an EMBL/GenBank/DDBJ whole genome shotgun (WGS) entry which is preliminary data.</text>
</comment>
<evidence type="ECO:0000313" key="8">
    <source>
        <dbReference type="EMBL" id="TQV79383.1"/>
    </source>
</evidence>
<keyword evidence="4 6" id="KW-1133">Transmembrane helix</keyword>
<feature type="transmembrane region" description="Helical" evidence="6">
    <location>
        <begin position="190"/>
        <end position="210"/>
    </location>
</feature>
<keyword evidence="3 6" id="KW-0812">Transmembrane</keyword>
<reference evidence="8 9" key="1">
    <citation type="submission" date="2019-06" db="EMBL/GenBank/DDBJ databases">
        <title>Whole genome sequence for Rhodospirillaceae sp. R148.</title>
        <authorList>
            <person name="Wang G."/>
        </authorList>
    </citation>
    <scope>NUCLEOTIDE SEQUENCE [LARGE SCALE GENOMIC DNA]</scope>
    <source>
        <strain evidence="8 9">R148</strain>
    </source>
</reference>
<dbReference type="InterPro" id="IPR020846">
    <property type="entry name" value="MFS_dom"/>
</dbReference>
<dbReference type="AlphaFoldDB" id="A0A545TQ69"/>
<evidence type="ECO:0000256" key="5">
    <source>
        <dbReference type="ARBA" id="ARBA00023136"/>
    </source>
</evidence>
<keyword evidence="2" id="KW-1003">Cell membrane</keyword>